<accession>A0AAN7NPB0</accession>
<evidence type="ECO:0000313" key="1">
    <source>
        <dbReference type="EMBL" id="KAK4829124.1"/>
    </source>
</evidence>
<dbReference type="Proteomes" id="UP001333110">
    <property type="component" value="Unassembled WGS sequence"/>
</dbReference>
<name>A0AAN7NPB0_MYCAM</name>
<dbReference type="AlphaFoldDB" id="A0AAN7NPB0"/>
<organism evidence="1 2">
    <name type="scientific">Mycteria americana</name>
    <name type="common">Wood stork</name>
    <dbReference type="NCBI Taxonomy" id="33587"/>
    <lineage>
        <taxon>Eukaryota</taxon>
        <taxon>Metazoa</taxon>
        <taxon>Chordata</taxon>
        <taxon>Craniata</taxon>
        <taxon>Vertebrata</taxon>
        <taxon>Euteleostomi</taxon>
        <taxon>Archelosauria</taxon>
        <taxon>Archosauria</taxon>
        <taxon>Dinosauria</taxon>
        <taxon>Saurischia</taxon>
        <taxon>Theropoda</taxon>
        <taxon>Coelurosauria</taxon>
        <taxon>Aves</taxon>
        <taxon>Neognathae</taxon>
        <taxon>Neoaves</taxon>
        <taxon>Aequornithes</taxon>
        <taxon>Ciconiiformes</taxon>
        <taxon>Ciconiidae</taxon>
        <taxon>Mycteria</taxon>
    </lineage>
</organism>
<reference evidence="1 2" key="1">
    <citation type="journal article" date="2023" name="J. Hered.">
        <title>Chromosome-level genome of the wood stork (Mycteria americana) provides insight into avian chromosome evolution.</title>
        <authorList>
            <person name="Flamio R. Jr."/>
            <person name="Ramstad K.M."/>
        </authorList>
    </citation>
    <scope>NUCLEOTIDE SEQUENCE [LARGE SCALE GENOMIC DNA]</scope>
    <source>
        <strain evidence="1">JAX WOST 10</strain>
    </source>
</reference>
<proteinExistence type="predicted"/>
<protein>
    <submittedName>
        <fullName evidence="1">Uncharacterized protein</fullName>
    </submittedName>
</protein>
<evidence type="ECO:0000313" key="2">
    <source>
        <dbReference type="Proteomes" id="UP001333110"/>
    </source>
</evidence>
<comment type="caution">
    <text evidence="1">The sequence shown here is derived from an EMBL/GenBank/DDBJ whole genome shotgun (WGS) entry which is preliminary data.</text>
</comment>
<sequence>MDKLLTNAGVKDSSLSVSNRILGCFKRSVASRSREVILPLCSALVRPHLEYCLQLWSPQHRKDMDLLE</sequence>
<keyword evidence="2" id="KW-1185">Reference proteome</keyword>
<gene>
    <name evidence="1" type="ORF">QYF61_002203</name>
</gene>
<dbReference type="EMBL" id="JAUNZN010000001">
    <property type="protein sequence ID" value="KAK4829124.1"/>
    <property type="molecule type" value="Genomic_DNA"/>
</dbReference>